<dbReference type="FunCoup" id="A0A1X2HI86">
    <property type="interactions" value="15"/>
</dbReference>
<dbReference type="SMART" id="SM00906">
    <property type="entry name" value="Fungal_trans"/>
    <property type="match status" value="1"/>
</dbReference>
<dbReference type="CDD" id="cd00067">
    <property type="entry name" value="GAL4"/>
    <property type="match status" value="1"/>
</dbReference>
<dbReference type="PANTHER" id="PTHR31313:SF81">
    <property type="entry name" value="TY1 ENHANCER ACTIVATOR"/>
    <property type="match status" value="1"/>
</dbReference>
<dbReference type="Gene3D" id="4.10.240.10">
    <property type="entry name" value="Zn(2)-C6 fungal-type DNA-binding domain"/>
    <property type="match status" value="1"/>
</dbReference>
<dbReference type="Proteomes" id="UP000242180">
    <property type="component" value="Unassembled WGS sequence"/>
</dbReference>
<dbReference type="Pfam" id="PF04082">
    <property type="entry name" value="Fungal_trans"/>
    <property type="match status" value="1"/>
</dbReference>
<comment type="caution">
    <text evidence="10">The sequence shown here is derived from an EMBL/GenBank/DDBJ whole genome shotgun (WGS) entry which is preliminary data.</text>
</comment>
<evidence type="ECO:0000256" key="7">
    <source>
        <dbReference type="ARBA" id="ARBA00023242"/>
    </source>
</evidence>
<dbReference type="InParanoid" id="A0A1X2HI86"/>
<evidence type="ECO:0000256" key="5">
    <source>
        <dbReference type="ARBA" id="ARBA00023125"/>
    </source>
</evidence>
<keyword evidence="3" id="KW-0862">Zinc</keyword>
<feature type="region of interest" description="Disordered" evidence="8">
    <location>
        <begin position="1"/>
        <end position="163"/>
    </location>
</feature>
<dbReference type="GO" id="GO:0008270">
    <property type="term" value="F:zinc ion binding"/>
    <property type="evidence" value="ECO:0007669"/>
    <property type="project" value="InterPro"/>
</dbReference>
<dbReference type="OMA" id="QYDWECT"/>
<dbReference type="AlphaFoldDB" id="A0A1X2HI86"/>
<dbReference type="EMBL" id="MCGN01000004">
    <property type="protein sequence ID" value="ORY98166.1"/>
    <property type="molecule type" value="Genomic_DNA"/>
</dbReference>
<evidence type="ECO:0000259" key="9">
    <source>
        <dbReference type="PROSITE" id="PS50048"/>
    </source>
</evidence>
<dbReference type="STRING" id="13706.A0A1X2HI86"/>
<dbReference type="GO" id="GO:0003677">
    <property type="term" value="F:DNA binding"/>
    <property type="evidence" value="ECO:0007669"/>
    <property type="project" value="UniProtKB-KW"/>
</dbReference>
<keyword evidence="4" id="KW-0805">Transcription regulation</keyword>
<feature type="compositionally biased region" description="Low complexity" evidence="8">
    <location>
        <begin position="811"/>
        <end position="839"/>
    </location>
</feature>
<sequence length="942" mass="103335">MNDPNQRDPYPGGYTTSGADRPHLSHSQQQQRQQQQQPQHVHPPPSAVEPVPPMLSMNTPGSGPASSSAFWRNALYPTSTSGNTNSSGSNNNNNYPPPPPLRAQPAPTNAAKNDMTTSSPTSTYNPSAFSPMARQDLSEPGEPSARRTSNTSAASAAASNRRTRITRACDTCRRKKIKCDVDSVFPCTTCRQYDWECTFNDTAKKRGPPKGYIESLETRLKKMEKLLETIQSDKNEEPDATQGQKRKRDADEGTDESVSPTILQPLSEPPRSAEYEQPAAKRASPDTIDKDMANEQKDSVVRYLGSSSGYYLMRDFLDDNGATAKSDPTATIPKGLKNITFKAPDGEVKLRTMNVDDDDLVLVRDMTAKENESMLRGRLQAKEDPVPRKVIEVLVRSYFDIPASTLPIIRKDQFMDAFDGRTSPPPPSLLVYAMCTYSCFLLPSNSPLFKDLGVERDDVFHELSDRAAEMIRAEYLVPRISTIQALVILCSHPTYSSSSYRNWILAGMAVRMAQDLGLHRSLTSTQGSKDSTEARKRLWYSVYVTDRWCCAVMGRPLAIADSDCDVDLPDPAGAHADEDYTIFVNFAKLSGILGEVLRRVYSPKAKAAGYKSAAMEQTVNKLQSMLTEWFQQLPDDCRITPEDIHMLRTDPHRYANTKKLTQGGALTICYHSVTLLLHRPFIIAEGADADKYAESSQRCINAATLIIDIARVTPTMSIARFGWNSSAYSVFQAALIHVYNCTSSNPQLAASAREYVRISKDECLTALNRDIPYGPPVVPFLEKLIGLLRADPINKETATTAGGDGGDKSGEASPTANPAAPASVQQQTLQPQAQAAKPQTGNQQQRQYSPMSMQQIVSDFEQPKAPAASAASANEPWMYPSGITSQASSVDNGAEPQALSQATWQQLFSSAGAPFTDDTSGFEAQEAWANFLFGNGPTFSMP</sequence>
<keyword evidence="7" id="KW-0539">Nucleus</keyword>
<keyword evidence="11" id="KW-1185">Reference proteome</keyword>
<evidence type="ECO:0000256" key="3">
    <source>
        <dbReference type="ARBA" id="ARBA00022833"/>
    </source>
</evidence>
<protein>
    <submittedName>
        <fullName evidence="10">Fungal-specific transcription factor domain-domain-containing protein</fullName>
    </submittedName>
</protein>
<dbReference type="GO" id="GO:0005634">
    <property type="term" value="C:nucleus"/>
    <property type="evidence" value="ECO:0007669"/>
    <property type="project" value="UniProtKB-SubCell"/>
</dbReference>
<feature type="compositionally biased region" description="Polar residues" evidence="8">
    <location>
        <begin position="840"/>
        <end position="851"/>
    </location>
</feature>
<feature type="domain" description="Zn(2)-C6 fungal-type" evidence="9">
    <location>
        <begin position="168"/>
        <end position="199"/>
    </location>
</feature>
<dbReference type="CDD" id="cd12148">
    <property type="entry name" value="fungal_TF_MHR"/>
    <property type="match status" value="1"/>
</dbReference>
<feature type="compositionally biased region" description="Polar residues" evidence="8">
    <location>
        <begin position="56"/>
        <end position="70"/>
    </location>
</feature>
<dbReference type="InterPro" id="IPR036864">
    <property type="entry name" value="Zn2-C6_fun-type_DNA-bd_sf"/>
</dbReference>
<keyword evidence="2" id="KW-0479">Metal-binding</keyword>
<feature type="region of interest" description="Disordered" evidence="8">
    <location>
        <begin position="230"/>
        <end position="295"/>
    </location>
</feature>
<evidence type="ECO:0000256" key="4">
    <source>
        <dbReference type="ARBA" id="ARBA00023015"/>
    </source>
</evidence>
<name>A0A1X2HI86_SYNRA</name>
<evidence type="ECO:0000256" key="6">
    <source>
        <dbReference type="ARBA" id="ARBA00023163"/>
    </source>
</evidence>
<feature type="compositionally biased region" description="Basic and acidic residues" evidence="8">
    <location>
        <begin position="283"/>
        <end position="295"/>
    </location>
</feature>
<evidence type="ECO:0000313" key="10">
    <source>
        <dbReference type="EMBL" id="ORY98166.1"/>
    </source>
</evidence>
<feature type="compositionally biased region" description="Low complexity" evidence="8">
    <location>
        <begin position="116"/>
        <end position="127"/>
    </location>
</feature>
<dbReference type="SMART" id="SM00066">
    <property type="entry name" value="GAL4"/>
    <property type="match status" value="1"/>
</dbReference>
<comment type="subcellular location">
    <subcellularLocation>
        <location evidence="1">Nucleus</location>
    </subcellularLocation>
</comment>
<reference evidence="10 11" key="1">
    <citation type="submission" date="2016-07" db="EMBL/GenBank/DDBJ databases">
        <title>Pervasive Adenine N6-methylation of Active Genes in Fungi.</title>
        <authorList>
            <consortium name="DOE Joint Genome Institute"/>
            <person name="Mondo S.J."/>
            <person name="Dannebaum R.O."/>
            <person name="Kuo R.C."/>
            <person name="Labutti K."/>
            <person name="Haridas S."/>
            <person name="Kuo A."/>
            <person name="Salamov A."/>
            <person name="Ahrendt S.R."/>
            <person name="Lipzen A."/>
            <person name="Sullivan W."/>
            <person name="Andreopoulos W.B."/>
            <person name="Clum A."/>
            <person name="Lindquist E."/>
            <person name="Daum C."/>
            <person name="Ramamoorthy G.K."/>
            <person name="Gryganskyi A."/>
            <person name="Culley D."/>
            <person name="Magnuson J.K."/>
            <person name="James T.Y."/>
            <person name="O'Malley M.A."/>
            <person name="Stajich J.E."/>
            <person name="Spatafora J.W."/>
            <person name="Visel A."/>
            <person name="Grigoriev I.V."/>
        </authorList>
    </citation>
    <scope>NUCLEOTIDE SEQUENCE [LARGE SCALE GENOMIC DNA]</scope>
    <source>
        <strain evidence="10 11">NRRL 2496</strain>
    </source>
</reference>
<evidence type="ECO:0000256" key="1">
    <source>
        <dbReference type="ARBA" id="ARBA00004123"/>
    </source>
</evidence>
<dbReference type="PANTHER" id="PTHR31313">
    <property type="entry name" value="TY1 ENHANCER ACTIVATOR"/>
    <property type="match status" value="1"/>
</dbReference>
<dbReference type="PROSITE" id="PS50048">
    <property type="entry name" value="ZN2_CY6_FUNGAL_2"/>
    <property type="match status" value="1"/>
</dbReference>
<dbReference type="GO" id="GO:0000981">
    <property type="term" value="F:DNA-binding transcription factor activity, RNA polymerase II-specific"/>
    <property type="evidence" value="ECO:0007669"/>
    <property type="project" value="InterPro"/>
</dbReference>
<feature type="region of interest" description="Disordered" evidence="8">
    <location>
        <begin position="796"/>
        <end position="851"/>
    </location>
</feature>
<accession>A0A1X2HI86</accession>
<feature type="compositionally biased region" description="Low complexity" evidence="8">
    <location>
        <begin position="146"/>
        <end position="160"/>
    </location>
</feature>
<dbReference type="InterPro" id="IPR007219">
    <property type="entry name" value="XnlR_reg_dom"/>
</dbReference>
<feature type="compositionally biased region" description="Low complexity" evidence="8">
    <location>
        <begin position="25"/>
        <end position="40"/>
    </location>
</feature>
<organism evidence="10 11">
    <name type="scientific">Syncephalastrum racemosum</name>
    <name type="common">Filamentous fungus</name>
    <dbReference type="NCBI Taxonomy" id="13706"/>
    <lineage>
        <taxon>Eukaryota</taxon>
        <taxon>Fungi</taxon>
        <taxon>Fungi incertae sedis</taxon>
        <taxon>Mucoromycota</taxon>
        <taxon>Mucoromycotina</taxon>
        <taxon>Mucoromycetes</taxon>
        <taxon>Mucorales</taxon>
        <taxon>Syncephalastraceae</taxon>
        <taxon>Syncephalastrum</taxon>
    </lineage>
</organism>
<proteinExistence type="predicted"/>
<evidence type="ECO:0000256" key="2">
    <source>
        <dbReference type="ARBA" id="ARBA00022723"/>
    </source>
</evidence>
<dbReference type="InterPro" id="IPR051615">
    <property type="entry name" value="Transcr_Regulatory_Elem"/>
</dbReference>
<dbReference type="PROSITE" id="PS00463">
    <property type="entry name" value="ZN2_CY6_FUNGAL_1"/>
    <property type="match status" value="1"/>
</dbReference>
<dbReference type="OrthoDB" id="1924787at2759"/>
<feature type="compositionally biased region" description="Polar residues" evidence="8">
    <location>
        <begin position="106"/>
        <end position="115"/>
    </location>
</feature>
<keyword evidence="6" id="KW-0804">Transcription</keyword>
<feature type="compositionally biased region" description="Low complexity" evidence="8">
    <location>
        <begin position="76"/>
        <end position="94"/>
    </location>
</feature>
<evidence type="ECO:0000256" key="8">
    <source>
        <dbReference type="SAM" id="MobiDB-lite"/>
    </source>
</evidence>
<feature type="compositionally biased region" description="Pro residues" evidence="8">
    <location>
        <begin position="41"/>
        <end position="53"/>
    </location>
</feature>
<dbReference type="SUPFAM" id="SSF57701">
    <property type="entry name" value="Zn2/Cys6 DNA-binding domain"/>
    <property type="match status" value="1"/>
</dbReference>
<dbReference type="InterPro" id="IPR001138">
    <property type="entry name" value="Zn2Cys6_DnaBD"/>
</dbReference>
<dbReference type="GO" id="GO:0006351">
    <property type="term" value="P:DNA-templated transcription"/>
    <property type="evidence" value="ECO:0007669"/>
    <property type="project" value="InterPro"/>
</dbReference>
<evidence type="ECO:0000313" key="11">
    <source>
        <dbReference type="Proteomes" id="UP000242180"/>
    </source>
</evidence>
<keyword evidence="5" id="KW-0238">DNA-binding</keyword>
<dbReference type="Pfam" id="PF00172">
    <property type="entry name" value="Zn_clus"/>
    <property type="match status" value="1"/>
</dbReference>
<gene>
    <name evidence="10" type="ORF">BCR43DRAFT_490976</name>
</gene>